<dbReference type="InterPro" id="IPR047653">
    <property type="entry name" value="Tn3-like_transpos"/>
</dbReference>
<dbReference type="Pfam" id="PF13700">
    <property type="entry name" value="DUF4158"/>
    <property type="match status" value="1"/>
</dbReference>
<feature type="domain" description="Tn3 transposase DDE" evidence="5">
    <location>
        <begin position="583"/>
        <end position="970"/>
    </location>
</feature>
<proteinExistence type="inferred from homology"/>
<reference evidence="7 8" key="1">
    <citation type="submission" date="2024-02" db="EMBL/GenBank/DDBJ databases">
        <title>Herpetosiphon gulosus NBRC 112829.</title>
        <authorList>
            <person name="Ichikawa N."/>
            <person name="Katano-Makiyama Y."/>
            <person name="Hidaka K."/>
        </authorList>
    </citation>
    <scope>NUCLEOTIDE SEQUENCE [LARGE SCALE GENOMIC DNA]</scope>
    <source>
        <strain evidence="7 8">NBRC 112829</strain>
    </source>
</reference>
<dbReference type="InterPro" id="IPR002513">
    <property type="entry name" value="Tn3_Tnp_DDE_dom"/>
</dbReference>
<gene>
    <name evidence="7" type="ORF">Hgul01_05062</name>
</gene>
<protein>
    <submittedName>
        <fullName evidence="7">Tn3 family transposase ISNpu13</fullName>
    </submittedName>
</protein>
<evidence type="ECO:0000256" key="1">
    <source>
        <dbReference type="ARBA" id="ARBA00009402"/>
    </source>
</evidence>
<dbReference type="NCBIfam" id="NF033527">
    <property type="entry name" value="transpos_Tn3"/>
    <property type="match status" value="1"/>
</dbReference>
<comment type="caution">
    <text evidence="7">The sequence shown here is derived from an EMBL/GenBank/DDBJ whole genome shotgun (WGS) entry which is preliminary data.</text>
</comment>
<evidence type="ECO:0000256" key="2">
    <source>
        <dbReference type="ARBA" id="ARBA00022578"/>
    </source>
</evidence>
<name>A0ABP9X765_9CHLR</name>
<comment type="similarity">
    <text evidence="1">Belongs to the transposase 7 family.</text>
</comment>
<evidence type="ECO:0000256" key="4">
    <source>
        <dbReference type="ARBA" id="ARBA00023172"/>
    </source>
</evidence>
<keyword evidence="4" id="KW-0233">DNA recombination</keyword>
<evidence type="ECO:0000313" key="7">
    <source>
        <dbReference type="EMBL" id="GAA5531237.1"/>
    </source>
</evidence>
<accession>A0ABP9X765</accession>
<evidence type="ECO:0000259" key="6">
    <source>
        <dbReference type="Pfam" id="PF13700"/>
    </source>
</evidence>
<evidence type="ECO:0000256" key="3">
    <source>
        <dbReference type="ARBA" id="ARBA00023125"/>
    </source>
</evidence>
<dbReference type="InterPro" id="IPR025296">
    <property type="entry name" value="DUF4158"/>
</dbReference>
<evidence type="ECO:0000259" key="5">
    <source>
        <dbReference type="Pfam" id="PF01526"/>
    </source>
</evidence>
<sequence>MKRHWTSDELAEYFTILPHESAILAPMHKGYNRIGFIATLKYFLLEGRFPRDRRAVPPAVIIHLAKQLKLDPTVVLHYDWDGRTSSDHRSLIRTLFAVREPTDADAAALTMWLSDRLLSTHDPHIDRLKAAAYEWCRTNHIEPHRTDRFDRILTDAINAYEARFHAGIVARLSAETCMRLDALLIAPPDGGVDDPAQPASWAPIQWLKRDPGPVQVATAYTEVARLQQLRALALPADLGKGIPASVLASFVSQVAARSPHELRDHETPLRHSLLALFCWVRARTITDTLVDLLLQMIHHVGIRAERRVTTDVTEQIRQITNKTKVLRQLVDAALGDPDGTIRHVLFPVVDEETLRDLQRELELTEHARRNHVHVRMRNSYGLHYRKMVAPILAILDIRATGDGQRPLLAGLACVRDWNGTPGTSFTDPSIPIEGVVPTIWRSHVLEQTPRGRLKVRHIPYEICVLSALRDRLRCKDLWVVGADQYRDPAEDLPGDFIAQRETYYADLKLPLDPTDFLTQIQHEHRAAMSELHQGLASNPHVRILDKHDGWIELSPLTAQPEARAIPMVREAVNRQWPLTALLDMLKEADDRTQFTELLSSLTGRSHLEPQELRKRLLLCIYGLGTNIGLKHMAMGNPDVTAKDLTYVRQRYLSCDHLRNANQRLVNALLAHRDPAIWGEVTSCASDSKKFAAWDQNLLTEWHTRYRGPGVIIYWHVDKKSTCIYSQLKTCSSSEVSAMITGIVRHCTDMDIQHHYVDSHGQSEVAFGLCRLLGFELRPRLKPIHHQKLYLPSPADQQNYPQLTPVLTRAINWELIREQYDELVKYTVAIQRGVAEADAILRRFTRQANHPTYRAMVELGRAIKTIYLCRYLHSLALRHEVQTGLNVIENWNSANGYVFYGRYGEFRTNQRENQELSMLCLHVLQNAMVFINTLMIQEAIAGTPDLTHLKAHDFRGLTPLIYQHINPYGVFYLDLRTRLPLTIARAA</sequence>
<keyword evidence="3" id="KW-0238">DNA-binding</keyword>
<feature type="domain" description="DUF4158" evidence="6">
    <location>
        <begin position="4"/>
        <end position="143"/>
    </location>
</feature>
<evidence type="ECO:0000313" key="8">
    <source>
        <dbReference type="Proteomes" id="UP001428290"/>
    </source>
</evidence>
<dbReference type="RefSeq" id="WP_345724809.1">
    <property type="nucleotide sequence ID" value="NZ_BAABRU010000037.1"/>
</dbReference>
<dbReference type="Pfam" id="PF01526">
    <property type="entry name" value="DDE_Tnp_Tn3"/>
    <property type="match status" value="1"/>
</dbReference>
<dbReference type="EMBL" id="BAABRU010000037">
    <property type="protein sequence ID" value="GAA5531237.1"/>
    <property type="molecule type" value="Genomic_DNA"/>
</dbReference>
<keyword evidence="8" id="KW-1185">Reference proteome</keyword>
<dbReference type="Proteomes" id="UP001428290">
    <property type="component" value="Unassembled WGS sequence"/>
</dbReference>
<keyword evidence="2" id="KW-0815">Transposition</keyword>
<organism evidence="7 8">
    <name type="scientific">Herpetosiphon gulosus</name>
    <dbReference type="NCBI Taxonomy" id="1973496"/>
    <lineage>
        <taxon>Bacteria</taxon>
        <taxon>Bacillati</taxon>
        <taxon>Chloroflexota</taxon>
        <taxon>Chloroflexia</taxon>
        <taxon>Herpetosiphonales</taxon>
        <taxon>Herpetosiphonaceae</taxon>
        <taxon>Herpetosiphon</taxon>
    </lineage>
</organism>